<dbReference type="PANTHER" id="PTHR45953:SF1">
    <property type="entry name" value="IDURONATE 2-SULFATASE"/>
    <property type="match status" value="1"/>
</dbReference>
<sequence length="533" mass="58033">MMTREAILTSSTALRRRNDVRRNGRDAGGPPSGEGSYGAAGGPPSGEGSYGAPAMFGFSNPLGVLLCLLLTCLLGTSAAVAADRPNVLLLCIDDLRPELACFGKDYIHSPNIDQLAAAGRSFHRHYVQAPTCGASRYALLTGRYGPSGNGALFARAKQVASPNANVPPSMPGWFRQHGYTTVSVGKVSHHPGGRGGSDWDNDQQPEMPGDWTRHLLPAGSWQHPRGAMHGLANGEIRGQAGKMDVFQSVEGPDTIYPDGLITNRALEELEQLAGETTEQPFFLAVGIIRPHLPFGAPAQYMQPYRDIELPAVAHPEKPDGKTTWHGSGEFMKYNRWGRNPNEDAEFATAVRKHYAACVSFADAQVGRVMQRLDELGLRDDTIVILWGDHGWHLGEHAVWGKHTLFEESLRSPLIVSYPDIPAPGQSTQAIVETLDLFPTLADLAGLPKPDFVHGASLRPQLESPQADGGTAISYASARTIRTDTDRTIFHKGGHVEFYDHRRDPGETQNTAAEHAEIVKKRRETLEQRLADRD</sequence>
<evidence type="ECO:0000256" key="3">
    <source>
        <dbReference type="ARBA" id="ARBA00022723"/>
    </source>
</evidence>
<evidence type="ECO:0000256" key="2">
    <source>
        <dbReference type="ARBA" id="ARBA00008779"/>
    </source>
</evidence>
<evidence type="ECO:0000313" key="10">
    <source>
        <dbReference type="Proteomes" id="UP000325286"/>
    </source>
</evidence>
<proteinExistence type="inferred from homology"/>
<name>A0A5B9QS82_9BACT</name>
<dbReference type="EC" id="3.1.6.1" evidence="9"/>
<dbReference type="GO" id="GO:0004065">
    <property type="term" value="F:arylsulfatase activity"/>
    <property type="evidence" value="ECO:0007669"/>
    <property type="project" value="UniProtKB-EC"/>
</dbReference>
<dbReference type="CDD" id="cd16030">
    <property type="entry name" value="iduronate-2-sulfatase"/>
    <property type="match status" value="1"/>
</dbReference>
<reference evidence="9 10" key="1">
    <citation type="submission" date="2019-08" db="EMBL/GenBank/DDBJ databases">
        <title>Deep-cultivation of Planctomycetes and their phenomic and genomic characterization uncovers novel biology.</title>
        <authorList>
            <person name="Wiegand S."/>
            <person name="Jogler M."/>
            <person name="Boedeker C."/>
            <person name="Pinto D."/>
            <person name="Vollmers J."/>
            <person name="Rivas-Marin E."/>
            <person name="Kohn T."/>
            <person name="Peeters S.H."/>
            <person name="Heuer A."/>
            <person name="Rast P."/>
            <person name="Oberbeckmann S."/>
            <person name="Bunk B."/>
            <person name="Jeske O."/>
            <person name="Meyerdierks A."/>
            <person name="Storesund J.E."/>
            <person name="Kallscheuer N."/>
            <person name="Luecker S."/>
            <person name="Lage O.M."/>
            <person name="Pohl T."/>
            <person name="Merkel B.J."/>
            <person name="Hornburger P."/>
            <person name="Mueller R.-W."/>
            <person name="Bruemmer F."/>
            <person name="Labrenz M."/>
            <person name="Spormann A.M."/>
            <person name="Op den Camp H."/>
            <person name="Overmann J."/>
            <person name="Amann R."/>
            <person name="Jetten M.S.M."/>
            <person name="Mascher T."/>
            <person name="Medema M.H."/>
            <person name="Devos D.P."/>
            <person name="Kaster A.-K."/>
            <person name="Ovreas L."/>
            <person name="Rohde M."/>
            <person name="Galperin M.Y."/>
            <person name="Jogler C."/>
        </authorList>
    </citation>
    <scope>NUCLEOTIDE SEQUENCE [LARGE SCALE GENOMIC DNA]</scope>
    <source>
        <strain evidence="9 10">UC8</strain>
    </source>
</reference>
<dbReference type="InterPro" id="IPR017850">
    <property type="entry name" value="Alkaline_phosphatase_core_sf"/>
</dbReference>
<keyword evidence="4" id="KW-0732">Signal</keyword>
<dbReference type="GO" id="GO:0005737">
    <property type="term" value="C:cytoplasm"/>
    <property type="evidence" value="ECO:0007669"/>
    <property type="project" value="TreeGrafter"/>
</dbReference>
<keyword evidence="6" id="KW-0106">Calcium</keyword>
<dbReference type="KEGG" id="rul:UC8_25850"/>
<feature type="compositionally biased region" description="Basic and acidic residues" evidence="7">
    <location>
        <begin position="16"/>
        <end position="25"/>
    </location>
</feature>
<evidence type="ECO:0000259" key="8">
    <source>
        <dbReference type="Pfam" id="PF00884"/>
    </source>
</evidence>
<accession>A0A5B9QS82</accession>
<evidence type="ECO:0000256" key="6">
    <source>
        <dbReference type="ARBA" id="ARBA00022837"/>
    </source>
</evidence>
<dbReference type="SUPFAM" id="SSF53649">
    <property type="entry name" value="Alkaline phosphatase-like"/>
    <property type="match status" value="1"/>
</dbReference>
<evidence type="ECO:0000256" key="4">
    <source>
        <dbReference type="ARBA" id="ARBA00022729"/>
    </source>
</evidence>
<dbReference type="PANTHER" id="PTHR45953">
    <property type="entry name" value="IDURONATE 2-SULFATASE"/>
    <property type="match status" value="1"/>
</dbReference>
<keyword evidence="3" id="KW-0479">Metal-binding</keyword>
<feature type="domain" description="Sulfatase N-terminal" evidence="8">
    <location>
        <begin position="85"/>
        <end position="445"/>
    </location>
</feature>
<organism evidence="9 10">
    <name type="scientific">Roseimaritima ulvae</name>
    <dbReference type="NCBI Taxonomy" id="980254"/>
    <lineage>
        <taxon>Bacteria</taxon>
        <taxon>Pseudomonadati</taxon>
        <taxon>Planctomycetota</taxon>
        <taxon>Planctomycetia</taxon>
        <taxon>Pirellulales</taxon>
        <taxon>Pirellulaceae</taxon>
        <taxon>Roseimaritima</taxon>
    </lineage>
</organism>
<evidence type="ECO:0000313" key="9">
    <source>
        <dbReference type="EMBL" id="QEG40570.1"/>
    </source>
</evidence>
<keyword evidence="10" id="KW-1185">Reference proteome</keyword>
<comment type="similarity">
    <text evidence="2">Belongs to the sulfatase family.</text>
</comment>
<keyword evidence="5 9" id="KW-0378">Hydrolase</keyword>
<dbReference type="GO" id="GO:0004423">
    <property type="term" value="F:iduronate-2-sulfatase activity"/>
    <property type="evidence" value="ECO:0007669"/>
    <property type="project" value="InterPro"/>
</dbReference>
<dbReference type="InterPro" id="IPR000917">
    <property type="entry name" value="Sulfatase_N"/>
</dbReference>
<feature type="compositionally biased region" description="Gly residues" evidence="7">
    <location>
        <begin position="26"/>
        <end position="44"/>
    </location>
</feature>
<dbReference type="Proteomes" id="UP000325286">
    <property type="component" value="Chromosome"/>
</dbReference>
<dbReference type="Pfam" id="PF00884">
    <property type="entry name" value="Sulfatase"/>
    <property type="match status" value="1"/>
</dbReference>
<protein>
    <submittedName>
        <fullName evidence="9">Arylsulfatase</fullName>
        <ecNumber evidence="9">3.1.6.1</ecNumber>
    </submittedName>
</protein>
<dbReference type="GO" id="GO:0046872">
    <property type="term" value="F:metal ion binding"/>
    <property type="evidence" value="ECO:0007669"/>
    <property type="project" value="UniProtKB-KW"/>
</dbReference>
<feature type="region of interest" description="Disordered" evidence="7">
    <location>
        <begin position="1"/>
        <end position="44"/>
    </location>
</feature>
<dbReference type="EMBL" id="CP042914">
    <property type="protein sequence ID" value="QEG40570.1"/>
    <property type="molecule type" value="Genomic_DNA"/>
</dbReference>
<evidence type="ECO:0000256" key="5">
    <source>
        <dbReference type="ARBA" id="ARBA00022801"/>
    </source>
</evidence>
<dbReference type="AlphaFoldDB" id="A0A5B9QS82"/>
<comment type="cofactor">
    <cofactor evidence="1">
        <name>Ca(2+)</name>
        <dbReference type="ChEBI" id="CHEBI:29108"/>
    </cofactor>
</comment>
<dbReference type="InterPro" id="IPR035874">
    <property type="entry name" value="IDS"/>
</dbReference>
<evidence type="ECO:0000256" key="7">
    <source>
        <dbReference type="SAM" id="MobiDB-lite"/>
    </source>
</evidence>
<evidence type="ECO:0000256" key="1">
    <source>
        <dbReference type="ARBA" id="ARBA00001913"/>
    </source>
</evidence>
<gene>
    <name evidence="9" type="ORF">UC8_25850</name>
</gene>
<dbReference type="Gene3D" id="3.40.720.10">
    <property type="entry name" value="Alkaline Phosphatase, subunit A"/>
    <property type="match status" value="1"/>
</dbReference>